<proteinExistence type="predicted"/>
<gene>
    <name evidence="2" type="ORF">SNAT2548_LOCUS19977</name>
</gene>
<reference evidence="2" key="1">
    <citation type="submission" date="2021-02" db="EMBL/GenBank/DDBJ databases">
        <authorList>
            <person name="Dougan E. K."/>
            <person name="Rhodes N."/>
            <person name="Thang M."/>
            <person name="Chan C."/>
        </authorList>
    </citation>
    <scope>NUCLEOTIDE SEQUENCE</scope>
</reference>
<evidence type="ECO:0000313" key="3">
    <source>
        <dbReference type="Proteomes" id="UP000604046"/>
    </source>
</evidence>
<evidence type="ECO:0000256" key="1">
    <source>
        <dbReference type="SAM" id="MobiDB-lite"/>
    </source>
</evidence>
<feature type="region of interest" description="Disordered" evidence="1">
    <location>
        <begin position="1"/>
        <end position="75"/>
    </location>
</feature>
<protein>
    <recommendedName>
        <fullName evidence="4">C3H1-type domain-containing protein</fullName>
    </recommendedName>
</protein>
<feature type="compositionally biased region" description="Basic and acidic residues" evidence="1">
    <location>
        <begin position="280"/>
        <end position="296"/>
    </location>
</feature>
<dbReference type="Proteomes" id="UP000604046">
    <property type="component" value="Unassembled WGS sequence"/>
</dbReference>
<dbReference type="OrthoDB" id="428578at2759"/>
<feature type="compositionally biased region" description="Low complexity" evidence="1">
    <location>
        <begin position="179"/>
        <end position="204"/>
    </location>
</feature>
<evidence type="ECO:0008006" key="4">
    <source>
        <dbReference type="Google" id="ProtNLM"/>
    </source>
</evidence>
<organism evidence="2 3">
    <name type="scientific">Symbiodinium natans</name>
    <dbReference type="NCBI Taxonomy" id="878477"/>
    <lineage>
        <taxon>Eukaryota</taxon>
        <taxon>Sar</taxon>
        <taxon>Alveolata</taxon>
        <taxon>Dinophyceae</taxon>
        <taxon>Suessiales</taxon>
        <taxon>Symbiodiniaceae</taxon>
        <taxon>Symbiodinium</taxon>
    </lineage>
</organism>
<feature type="region of interest" description="Disordered" evidence="1">
    <location>
        <begin position="170"/>
        <end position="222"/>
    </location>
</feature>
<feature type="region of interest" description="Disordered" evidence="1">
    <location>
        <begin position="274"/>
        <end position="296"/>
    </location>
</feature>
<dbReference type="EMBL" id="CAJNDS010002195">
    <property type="protein sequence ID" value="CAE7367452.1"/>
    <property type="molecule type" value="Genomic_DNA"/>
</dbReference>
<sequence length="296" mass="30780">MMGRVSAGPLPLQRAREKLSSLQSGPSTPTSSLRTTTNRSGSPPSPTASSNTSRQDGAEEPRGEGPGVEARTPKVLWAATPTPKATDAAYSFALPPVDSTAVAPLSACLNADAKVFVPVVQQCGNSARAARALMPEDLPVKPSHHKEYGSEHLEAQAVMMAESVLGLDSEGALAPTPDTGNNSNTSNAGNTGNTGNTGNSGNSGKQEPVQPTGPVPSKGSALHSSGQCRPCAWMWKPKGCQNAENCEYCHLCPEGELKHRKKIKIAAIRMGALGPSSQERAGKAAPRRDLKLSSLL</sequence>
<comment type="caution">
    <text evidence="2">The sequence shown here is derived from an EMBL/GenBank/DDBJ whole genome shotgun (WGS) entry which is preliminary data.</text>
</comment>
<accession>A0A812Q1J6</accession>
<feature type="compositionally biased region" description="Low complexity" evidence="1">
    <location>
        <begin position="24"/>
        <end position="53"/>
    </location>
</feature>
<evidence type="ECO:0000313" key="2">
    <source>
        <dbReference type="EMBL" id="CAE7367452.1"/>
    </source>
</evidence>
<dbReference type="AlphaFoldDB" id="A0A812Q1J6"/>
<keyword evidence="3" id="KW-1185">Reference proteome</keyword>
<name>A0A812Q1J6_9DINO</name>